<protein>
    <recommendedName>
        <fullName evidence="11">8-oxo-dGTP diphosphatase</fullName>
        <ecNumber evidence="11">3.6.1.55</ecNumber>
    </recommendedName>
</protein>
<dbReference type="SUPFAM" id="SSF55811">
    <property type="entry name" value="Nudix"/>
    <property type="match status" value="1"/>
</dbReference>
<comment type="cofactor">
    <cofactor evidence="1">
        <name>Mg(2+)</name>
        <dbReference type="ChEBI" id="CHEBI:18420"/>
    </cofactor>
</comment>
<keyword evidence="9" id="KW-0234">DNA repair</keyword>
<comment type="catalytic activity">
    <reaction evidence="10">
        <text>8-oxo-dGTP + H2O = 8-oxo-dGMP + diphosphate + H(+)</text>
        <dbReference type="Rhea" id="RHEA:31575"/>
        <dbReference type="ChEBI" id="CHEBI:15377"/>
        <dbReference type="ChEBI" id="CHEBI:15378"/>
        <dbReference type="ChEBI" id="CHEBI:33019"/>
        <dbReference type="ChEBI" id="CHEBI:63224"/>
        <dbReference type="ChEBI" id="CHEBI:77896"/>
        <dbReference type="EC" id="3.6.1.55"/>
    </reaction>
</comment>
<feature type="domain" description="Nudix hydrolase" evidence="12">
    <location>
        <begin position="5"/>
        <end position="129"/>
    </location>
</feature>
<keyword evidence="4" id="KW-0235">DNA replication</keyword>
<evidence type="ECO:0000256" key="11">
    <source>
        <dbReference type="ARBA" id="ARBA00038905"/>
    </source>
</evidence>
<evidence type="ECO:0000313" key="14">
    <source>
        <dbReference type="Proteomes" id="UP001180840"/>
    </source>
</evidence>
<dbReference type="Gene3D" id="3.90.79.10">
    <property type="entry name" value="Nucleoside Triphosphate Pyrophosphohydrolase"/>
    <property type="match status" value="1"/>
</dbReference>
<dbReference type="PANTHER" id="PTHR47707:SF1">
    <property type="entry name" value="NUDIX HYDROLASE FAMILY PROTEIN"/>
    <property type="match status" value="1"/>
</dbReference>
<evidence type="ECO:0000313" key="13">
    <source>
        <dbReference type="EMBL" id="MDR7329061.1"/>
    </source>
</evidence>
<evidence type="ECO:0000256" key="2">
    <source>
        <dbReference type="ARBA" id="ARBA00005582"/>
    </source>
</evidence>
<evidence type="ECO:0000256" key="9">
    <source>
        <dbReference type="ARBA" id="ARBA00023204"/>
    </source>
</evidence>
<evidence type="ECO:0000256" key="5">
    <source>
        <dbReference type="ARBA" id="ARBA00022723"/>
    </source>
</evidence>
<dbReference type="CDD" id="cd03425">
    <property type="entry name" value="NUDIX_MutT_NudA_like"/>
    <property type="match status" value="1"/>
</dbReference>
<dbReference type="InterPro" id="IPR020476">
    <property type="entry name" value="Nudix_hydrolase"/>
</dbReference>
<keyword evidence="6" id="KW-0227">DNA damage</keyword>
<evidence type="ECO:0000256" key="7">
    <source>
        <dbReference type="ARBA" id="ARBA00022801"/>
    </source>
</evidence>
<evidence type="ECO:0000256" key="10">
    <source>
        <dbReference type="ARBA" id="ARBA00035861"/>
    </source>
</evidence>
<keyword evidence="14" id="KW-1185">Reference proteome</keyword>
<name>A0ABU1ZVV3_9CORY</name>
<dbReference type="EC" id="3.6.1.55" evidence="11"/>
<dbReference type="InterPro" id="IPR047127">
    <property type="entry name" value="MutT-like"/>
</dbReference>
<dbReference type="InterPro" id="IPR015797">
    <property type="entry name" value="NUDIX_hydrolase-like_dom_sf"/>
</dbReference>
<organism evidence="13 14">
    <name type="scientific">Corynebacterium guangdongense</name>
    <dbReference type="NCBI Taxonomy" id="1783348"/>
    <lineage>
        <taxon>Bacteria</taxon>
        <taxon>Bacillati</taxon>
        <taxon>Actinomycetota</taxon>
        <taxon>Actinomycetes</taxon>
        <taxon>Mycobacteriales</taxon>
        <taxon>Corynebacteriaceae</taxon>
        <taxon>Corynebacterium</taxon>
    </lineage>
</organism>
<dbReference type="EMBL" id="JAVDXZ010000001">
    <property type="protein sequence ID" value="MDR7329061.1"/>
    <property type="molecule type" value="Genomic_DNA"/>
</dbReference>
<dbReference type="RefSeq" id="WP_290198035.1">
    <property type="nucleotide sequence ID" value="NZ_CP047654.1"/>
</dbReference>
<evidence type="ECO:0000256" key="8">
    <source>
        <dbReference type="ARBA" id="ARBA00022842"/>
    </source>
</evidence>
<dbReference type="Pfam" id="PF00293">
    <property type="entry name" value="NUDIX"/>
    <property type="match status" value="1"/>
</dbReference>
<comment type="caution">
    <text evidence="13">The sequence shown here is derived from an EMBL/GenBank/DDBJ whole genome shotgun (WGS) entry which is preliminary data.</text>
</comment>
<evidence type="ECO:0000259" key="12">
    <source>
        <dbReference type="PROSITE" id="PS51462"/>
    </source>
</evidence>
<keyword evidence="5" id="KW-0479">Metal-binding</keyword>
<proteinExistence type="inferred from homology"/>
<comment type="similarity">
    <text evidence="2">Belongs to the Nudix hydrolase family.</text>
</comment>
<gene>
    <name evidence="13" type="ORF">J2S39_000737</name>
</gene>
<evidence type="ECO:0000256" key="6">
    <source>
        <dbReference type="ARBA" id="ARBA00022763"/>
    </source>
</evidence>
<evidence type="ECO:0000256" key="1">
    <source>
        <dbReference type="ARBA" id="ARBA00001946"/>
    </source>
</evidence>
<accession>A0ABU1ZVV3</accession>
<dbReference type="PRINTS" id="PR00502">
    <property type="entry name" value="NUDIXFAMILY"/>
</dbReference>
<keyword evidence="7 13" id="KW-0378">Hydrolase</keyword>
<evidence type="ECO:0000256" key="4">
    <source>
        <dbReference type="ARBA" id="ARBA00022705"/>
    </source>
</evidence>
<sequence>MSKSKVIDVVAAVIVKEGKVFATQRGPGMLLPGKWEFPGGKVEDGEQGEIALRREIQEELQCRIDVGDKVTTTEYLYDFGTIRLTSFWAKLIDEWPVLTEHQESRWLSSAGLHSVEWAPADLPAVDIVAERLNR</sequence>
<dbReference type="InterPro" id="IPR000086">
    <property type="entry name" value="NUDIX_hydrolase_dom"/>
</dbReference>
<evidence type="ECO:0000256" key="3">
    <source>
        <dbReference type="ARBA" id="ARBA00022457"/>
    </source>
</evidence>
<dbReference type="GO" id="GO:0035539">
    <property type="term" value="F:8-oxo-7,8-dihydrodeoxyguanosine triphosphate pyrophosphatase activity"/>
    <property type="evidence" value="ECO:0007669"/>
    <property type="project" value="UniProtKB-EC"/>
</dbReference>
<dbReference type="Proteomes" id="UP001180840">
    <property type="component" value="Unassembled WGS sequence"/>
</dbReference>
<keyword evidence="3" id="KW-0515">Mutator protein</keyword>
<dbReference type="PROSITE" id="PS51462">
    <property type="entry name" value="NUDIX"/>
    <property type="match status" value="1"/>
</dbReference>
<keyword evidence="8" id="KW-0460">Magnesium</keyword>
<dbReference type="PANTHER" id="PTHR47707">
    <property type="entry name" value="8-OXO-DGTP DIPHOSPHATASE"/>
    <property type="match status" value="1"/>
</dbReference>
<reference evidence="13" key="1">
    <citation type="submission" date="2023-07" db="EMBL/GenBank/DDBJ databases">
        <title>Sequencing the genomes of 1000 actinobacteria strains.</title>
        <authorList>
            <person name="Klenk H.-P."/>
        </authorList>
    </citation>
    <scope>NUCLEOTIDE SEQUENCE</scope>
    <source>
        <strain evidence="13">DSM 107476</strain>
    </source>
</reference>